<organism evidence="1 2">
    <name type="scientific">Archangium gephyra</name>
    <dbReference type="NCBI Taxonomy" id="48"/>
    <lineage>
        <taxon>Bacteria</taxon>
        <taxon>Pseudomonadati</taxon>
        <taxon>Myxococcota</taxon>
        <taxon>Myxococcia</taxon>
        <taxon>Myxococcales</taxon>
        <taxon>Cystobacterineae</taxon>
        <taxon>Archangiaceae</taxon>
        <taxon>Archangium</taxon>
    </lineage>
</organism>
<sequence>MSDSNLQLRVVNAEALDDLRVTIHERLNAYRAAGNLVLADEQTLPTPYVVSVPPNLVITNRKRPADNDVENAIALHRWLAGVFASPRDARDNRLWTWLAHVIFADYCRARWPIPTDEKKALNSVRDHWFLLGQGRGSVGRHALARLWWAAEATFDPQRVDPLFEQAADADPYFFTRLLLGTQNAHLQIRDRSFGSSSRVLLAALESLRHFRNSRGSIDKGAAWLGRELNIVSRYRDLDGLASTTLVSLCDSLLSLPGAPPKGGEGSVVSPPG</sequence>
<evidence type="ECO:0000313" key="2">
    <source>
        <dbReference type="Proteomes" id="UP000249061"/>
    </source>
</evidence>
<dbReference type="AlphaFoldDB" id="A0A2W5T710"/>
<protein>
    <submittedName>
        <fullName evidence="1">Uncharacterized protein</fullName>
    </submittedName>
</protein>
<comment type="caution">
    <text evidence="1">The sequence shown here is derived from an EMBL/GenBank/DDBJ whole genome shotgun (WGS) entry which is preliminary data.</text>
</comment>
<reference evidence="1 2" key="1">
    <citation type="submission" date="2017-08" db="EMBL/GenBank/DDBJ databases">
        <title>Infants hospitalized years apart are colonized by the same room-sourced microbial strains.</title>
        <authorList>
            <person name="Brooks B."/>
            <person name="Olm M.R."/>
            <person name="Firek B.A."/>
            <person name="Baker R."/>
            <person name="Thomas B.C."/>
            <person name="Morowitz M.J."/>
            <person name="Banfield J.F."/>
        </authorList>
    </citation>
    <scope>NUCLEOTIDE SEQUENCE [LARGE SCALE GENOMIC DNA]</scope>
    <source>
        <strain evidence="1">S2_003_000_R2_14</strain>
    </source>
</reference>
<gene>
    <name evidence="1" type="ORF">DI536_25985</name>
</gene>
<dbReference type="Pfam" id="PF19866">
    <property type="entry name" value="DUF6339"/>
    <property type="match status" value="1"/>
</dbReference>
<proteinExistence type="predicted"/>
<dbReference type="InterPro" id="IPR045920">
    <property type="entry name" value="DUF6339"/>
</dbReference>
<name>A0A2W5T710_9BACT</name>
<dbReference type="EMBL" id="QFQP01000027">
    <property type="protein sequence ID" value="PZR08086.1"/>
    <property type="molecule type" value="Genomic_DNA"/>
</dbReference>
<evidence type="ECO:0000313" key="1">
    <source>
        <dbReference type="EMBL" id="PZR08086.1"/>
    </source>
</evidence>
<accession>A0A2W5T710</accession>
<dbReference type="Proteomes" id="UP000249061">
    <property type="component" value="Unassembled WGS sequence"/>
</dbReference>